<keyword evidence="5" id="KW-1185">Reference proteome</keyword>
<dbReference type="Proteomes" id="UP000767392">
    <property type="component" value="Unassembled WGS sequence"/>
</dbReference>
<gene>
    <name evidence="4" type="ORF">DY048_04490</name>
</gene>
<dbReference type="EMBL" id="QUAM01000003">
    <property type="protein sequence ID" value="TPR14211.1"/>
    <property type="molecule type" value="Genomic_DNA"/>
</dbReference>
<dbReference type="InterPro" id="IPR001647">
    <property type="entry name" value="HTH_TetR"/>
</dbReference>
<evidence type="ECO:0000259" key="3">
    <source>
        <dbReference type="PROSITE" id="PS50977"/>
    </source>
</evidence>
<evidence type="ECO:0000313" key="5">
    <source>
        <dbReference type="Proteomes" id="UP000767392"/>
    </source>
</evidence>
<dbReference type="InterPro" id="IPR050624">
    <property type="entry name" value="HTH-type_Tx_Regulator"/>
</dbReference>
<proteinExistence type="predicted"/>
<protein>
    <submittedName>
        <fullName evidence="4">TetR/AcrR family transcriptional regulator</fullName>
    </submittedName>
</protein>
<keyword evidence="1 2" id="KW-0238">DNA-binding</keyword>
<dbReference type="PROSITE" id="PS50977">
    <property type="entry name" value="HTH_TETR_2"/>
    <property type="match status" value="1"/>
</dbReference>
<evidence type="ECO:0000256" key="2">
    <source>
        <dbReference type="PROSITE-ProRule" id="PRU00335"/>
    </source>
</evidence>
<dbReference type="SUPFAM" id="SSF46689">
    <property type="entry name" value="Homeodomain-like"/>
    <property type="match status" value="1"/>
</dbReference>
<dbReference type="Pfam" id="PF14278">
    <property type="entry name" value="TetR_C_8"/>
    <property type="match status" value="1"/>
</dbReference>
<comment type="caution">
    <text evidence="4">The sequence shown here is derived from an EMBL/GenBank/DDBJ whole genome shotgun (WGS) entry which is preliminary data.</text>
</comment>
<dbReference type="Gene3D" id="1.10.357.10">
    <property type="entry name" value="Tetracycline Repressor, domain 2"/>
    <property type="match status" value="1"/>
</dbReference>
<evidence type="ECO:0000256" key="1">
    <source>
        <dbReference type="ARBA" id="ARBA00023125"/>
    </source>
</evidence>
<dbReference type="PANTHER" id="PTHR43479:SF11">
    <property type="entry name" value="ACREF_ENVCD OPERON REPRESSOR-RELATED"/>
    <property type="match status" value="1"/>
</dbReference>
<organism evidence="4 5">
    <name type="scientific">Apilactobacillus timberlakei</name>
    <dbReference type="NCBI Taxonomy" id="2008380"/>
    <lineage>
        <taxon>Bacteria</taxon>
        <taxon>Bacillati</taxon>
        <taxon>Bacillota</taxon>
        <taxon>Bacilli</taxon>
        <taxon>Lactobacillales</taxon>
        <taxon>Lactobacillaceae</taxon>
        <taxon>Apilactobacillus</taxon>
    </lineage>
</organism>
<dbReference type="InterPro" id="IPR039532">
    <property type="entry name" value="TetR_C_Firmicutes"/>
</dbReference>
<reference evidence="4 5" key="1">
    <citation type="submission" date="2018-08" db="EMBL/GenBank/DDBJ databases">
        <title>Comparative genomics of wild bee and flower associated Lactobacillus reveals potential adaptation to the bee host.</title>
        <authorList>
            <person name="Vuong H.Q."/>
            <person name="Mcfrederick Q.S."/>
        </authorList>
    </citation>
    <scope>NUCLEOTIDE SEQUENCE [LARGE SCALE GENOMIC DNA]</scope>
    <source>
        <strain evidence="4 5">HV_04</strain>
    </source>
</reference>
<feature type="domain" description="HTH tetR-type" evidence="3">
    <location>
        <begin position="9"/>
        <end position="69"/>
    </location>
</feature>
<feature type="DNA-binding region" description="H-T-H motif" evidence="2">
    <location>
        <begin position="32"/>
        <end position="51"/>
    </location>
</feature>
<name>A0ABY2YTZ5_9LACO</name>
<sequence length="184" mass="22092">MNGKERISKMSKKWLIKSLFQLMNEGNYDDITVTNISDNADLARRTFYRYFKNKNDLLDYYYNETINEYFAELNNLITSNKKISFDMVLQTFFEFFWNKRDETRTLIKQGLFFNLFLKSSSNLKSVYKNVAMPWHINNDDEKIQYVLNFFIGGYMNIISRWLMKEEPESSKAISKIVYDAIKKM</sequence>
<dbReference type="InterPro" id="IPR009057">
    <property type="entry name" value="Homeodomain-like_sf"/>
</dbReference>
<dbReference type="Pfam" id="PF00440">
    <property type="entry name" value="TetR_N"/>
    <property type="match status" value="1"/>
</dbReference>
<accession>A0ABY2YTZ5</accession>
<dbReference type="RefSeq" id="WP_105987937.1">
    <property type="nucleotide sequence ID" value="NZ_POST01000003.1"/>
</dbReference>
<dbReference type="PANTHER" id="PTHR43479">
    <property type="entry name" value="ACREF/ENVCD OPERON REPRESSOR-RELATED"/>
    <property type="match status" value="1"/>
</dbReference>
<evidence type="ECO:0000313" key="4">
    <source>
        <dbReference type="EMBL" id="TPR14211.1"/>
    </source>
</evidence>